<comment type="caution">
    <text evidence="2">The sequence shown here is derived from an EMBL/GenBank/DDBJ whole genome shotgun (WGS) entry which is preliminary data.</text>
</comment>
<protein>
    <submittedName>
        <fullName evidence="2">Uncharacterized protein</fullName>
    </submittedName>
</protein>
<evidence type="ECO:0000313" key="3">
    <source>
        <dbReference type="Proteomes" id="UP000218231"/>
    </source>
</evidence>
<dbReference type="EMBL" id="LIAE01009882">
    <property type="protein sequence ID" value="PAV67798.1"/>
    <property type="molecule type" value="Genomic_DNA"/>
</dbReference>
<feature type="region of interest" description="Disordered" evidence="1">
    <location>
        <begin position="204"/>
        <end position="235"/>
    </location>
</feature>
<evidence type="ECO:0000313" key="2">
    <source>
        <dbReference type="EMBL" id="PAV67798.1"/>
    </source>
</evidence>
<accession>A0A2A2K1K1</accession>
<organism evidence="2 3">
    <name type="scientific">Diploscapter pachys</name>
    <dbReference type="NCBI Taxonomy" id="2018661"/>
    <lineage>
        <taxon>Eukaryota</taxon>
        <taxon>Metazoa</taxon>
        <taxon>Ecdysozoa</taxon>
        <taxon>Nematoda</taxon>
        <taxon>Chromadorea</taxon>
        <taxon>Rhabditida</taxon>
        <taxon>Rhabditina</taxon>
        <taxon>Rhabditomorpha</taxon>
        <taxon>Rhabditoidea</taxon>
        <taxon>Rhabditidae</taxon>
        <taxon>Diploscapter</taxon>
    </lineage>
</organism>
<name>A0A2A2K1K1_9BILA</name>
<keyword evidence="3" id="KW-1185">Reference proteome</keyword>
<gene>
    <name evidence="2" type="ORF">WR25_02668</name>
</gene>
<dbReference type="AlphaFoldDB" id="A0A2A2K1K1"/>
<sequence>MHRGEQAILGQGIYHRIIALGHHTLSQHHRKPARDREQLVVITEEATLFTEQGNFCLQCVRNVHAAHVAPKSGVAALRQVIVQDDEIAHADIGGVHHAIIGVALNRGDRPTREQGHQLGDALLDQVDAGRFERLQKAAGKPQRDHVLLPLAGAAAGGEAQQAGRIEGRAVEVCEQEPLRLAIVGEAAGVDIAVSGAMLEGDPPLPAGGACGRPRKGRQGIDPRGGHGKGAIAGEPVRPVLPWHGQGLSQEQAAEAGAVHEQVCRELSSILQAHAGHRSVDQVVFDRGNAPFNPGHPAGFRAGAQERGIAARIEMIGISQARERRTWIGHRRGKASLRGGEGGDGIVGDVADARLFAQLQPDLVEA</sequence>
<reference evidence="2 3" key="1">
    <citation type="journal article" date="2017" name="Curr. Biol.">
        <title>Genome architecture and evolution of a unichromosomal asexual nematode.</title>
        <authorList>
            <person name="Fradin H."/>
            <person name="Zegar C."/>
            <person name="Gutwein M."/>
            <person name="Lucas J."/>
            <person name="Kovtun M."/>
            <person name="Corcoran D."/>
            <person name="Baugh L.R."/>
            <person name="Kiontke K."/>
            <person name="Gunsalus K."/>
            <person name="Fitch D.H."/>
            <person name="Piano F."/>
        </authorList>
    </citation>
    <scope>NUCLEOTIDE SEQUENCE [LARGE SCALE GENOMIC DNA]</scope>
    <source>
        <strain evidence="2">PF1309</strain>
    </source>
</reference>
<evidence type="ECO:0000256" key="1">
    <source>
        <dbReference type="SAM" id="MobiDB-lite"/>
    </source>
</evidence>
<proteinExistence type="predicted"/>
<dbReference type="Proteomes" id="UP000218231">
    <property type="component" value="Unassembled WGS sequence"/>
</dbReference>